<dbReference type="SUPFAM" id="SSF56235">
    <property type="entry name" value="N-terminal nucleophile aminohydrolases (Ntn hydrolases)"/>
    <property type="match status" value="1"/>
</dbReference>
<protein>
    <recommendedName>
        <fullName evidence="7">Gamma-glutamyltranspeptidase 1</fullName>
    </recommendedName>
</protein>
<dbReference type="FunFam" id="3.60.20.40:FF:000001">
    <property type="entry name" value="Gamma-glutamyltranspeptidase 1"/>
    <property type="match status" value="1"/>
</dbReference>
<dbReference type="InterPro" id="IPR043138">
    <property type="entry name" value="GGT_lsub"/>
</dbReference>
<dbReference type="NCBIfam" id="TIGR00066">
    <property type="entry name" value="g_glut_trans"/>
    <property type="match status" value="1"/>
</dbReference>
<keyword evidence="6" id="KW-1185">Reference proteome</keyword>
<dbReference type="Pfam" id="PF01019">
    <property type="entry name" value="G_glu_transpept"/>
    <property type="match status" value="1"/>
</dbReference>
<dbReference type="PANTHER" id="PTHR11686:SF9">
    <property type="entry name" value="RE13973P"/>
    <property type="match status" value="1"/>
</dbReference>
<dbReference type="InterPro" id="IPR029055">
    <property type="entry name" value="Ntn_hydrolases_N"/>
</dbReference>
<feature type="binding site" evidence="4">
    <location>
        <position position="106"/>
    </location>
    <ligand>
        <name>L-glutamate</name>
        <dbReference type="ChEBI" id="CHEBI:29985"/>
    </ligand>
</feature>
<keyword evidence="2" id="KW-1202">Platelet aggregation activating toxin</keyword>
<dbReference type="PROSITE" id="PS00462">
    <property type="entry name" value="G_GLU_TRANSPEPTIDASE"/>
    <property type="match status" value="1"/>
</dbReference>
<dbReference type="InterPro" id="IPR043137">
    <property type="entry name" value="GGT_ssub_C"/>
</dbReference>
<feature type="active site" description="Nucleophile" evidence="3">
    <location>
        <position position="384"/>
    </location>
</feature>
<evidence type="ECO:0000256" key="2">
    <source>
        <dbReference type="ARBA" id="ARBA00084097"/>
    </source>
</evidence>
<evidence type="ECO:0000313" key="5">
    <source>
        <dbReference type="EMBL" id="KAK7487635.1"/>
    </source>
</evidence>
<name>A0ABD0KKC7_9CAEN</name>
<evidence type="ECO:0000313" key="6">
    <source>
        <dbReference type="Proteomes" id="UP001519460"/>
    </source>
</evidence>
<dbReference type="AlphaFoldDB" id="A0ABD0KKC7"/>
<evidence type="ECO:0000256" key="1">
    <source>
        <dbReference type="ARBA" id="ARBA00009381"/>
    </source>
</evidence>
<comment type="similarity">
    <text evidence="1">Belongs to the gamma-glutamyltransferase family.</text>
</comment>
<dbReference type="Gene3D" id="1.10.246.130">
    <property type="match status" value="1"/>
</dbReference>
<keyword evidence="2" id="KW-1199">Hemostasis impairing toxin</keyword>
<dbReference type="PRINTS" id="PR01210">
    <property type="entry name" value="GGTRANSPTASE"/>
</dbReference>
<reference evidence="5 6" key="1">
    <citation type="journal article" date="2023" name="Sci. Data">
        <title>Genome assembly of the Korean intertidal mud-creeper Batillaria attramentaria.</title>
        <authorList>
            <person name="Patra A.K."/>
            <person name="Ho P.T."/>
            <person name="Jun S."/>
            <person name="Lee S.J."/>
            <person name="Kim Y."/>
            <person name="Won Y.J."/>
        </authorList>
    </citation>
    <scope>NUCLEOTIDE SEQUENCE [LARGE SCALE GENOMIC DNA]</scope>
    <source>
        <strain evidence="5">Wonlab-2016</strain>
    </source>
</reference>
<keyword evidence="2" id="KW-0800">Toxin</keyword>
<dbReference type="InterPro" id="IPR055262">
    <property type="entry name" value="GGT_CS"/>
</dbReference>
<dbReference type="EMBL" id="JACVVK020000162">
    <property type="protein sequence ID" value="KAK7487635.1"/>
    <property type="molecule type" value="Genomic_DNA"/>
</dbReference>
<feature type="non-terminal residue" evidence="5">
    <location>
        <position position="1"/>
    </location>
</feature>
<gene>
    <name evidence="5" type="ORF">BaRGS_00021185</name>
</gene>
<dbReference type="InterPro" id="IPR000101">
    <property type="entry name" value="GGT_peptidase"/>
</dbReference>
<feature type="binding site" evidence="4">
    <location>
        <position position="426"/>
    </location>
    <ligand>
        <name>L-glutamate</name>
        <dbReference type="ChEBI" id="CHEBI:29985"/>
    </ligand>
</feature>
<dbReference type="PANTHER" id="PTHR11686">
    <property type="entry name" value="GAMMA GLUTAMYL TRANSPEPTIDASE"/>
    <property type="match status" value="1"/>
</dbReference>
<feature type="binding site" evidence="4">
    <location>
        <begin position="454"/>
        <end position="455"/>
    </location>
    <ligand>
        <name>L-glutamate</name>
        <dbReference type="ChEBI" id="CHEBI:29985"/>
    </ligand>
</feature>
<evidence type="ECO:0008006" key="7">
    <source>
        <dbReference type="Google" id="ProtNLM"/>
    </source>
</evidence>
<evidence type="ECO:0000256" key="4">
    <source>
        <dbReference type="PIRSR" id="PIRSR600101-2"/>
    </source>
</evidence>
<feature type="binding site" evidence="4">
    <location>
        <position position="477"/>
    </location>
    <ligand>
        <name>L-glutamate</name>
        <dbReference type="ChEBI" id="CHEBI:29985"/>
    </ligand>
</feature>
<dbReference type="Gene3D" id="3.60.20.40">
    <property type="match status" value="1"/>
</dbReference>
<dbReference type="GO" id="GO:0036374">
    <property type="term" value="F:glutathione hydrolase activity"/>
    <property type="evidence" value="ECO:0007669"/>
    <property type="project" value="UniProtKB-ARBA"/>
</dbReference>
<organism evidence="5 6">
    <name type="scientific">Batillaria attramentaria</name>
    <dbReference type="NCBI Taxonomy" id="370345"/>
    <lineage>
        <taxon>Eukaryota</taxon>
        <taxon>Metazoa</taxon>
        <taxon>Spiralia</taxon>
        <taxon>Lophotrochozoa</taxon>
        <taxon>Mollusca</taxon>
        <taxon>Gastropoda</taxon>
        <taxon>Caenogastropoda</taxon>
        <taxon>Sorbeoconcha</taxon>
        <taxon>Cerithioidea</taxon>
        <taxon>Batillariidae</taxon>
        <taxon>Batillaria</taxon>
    </lineage>
</organism>
<comment type="caution">
    <text evidence="5">The sequence shown here is derived from an EMBL/GenBank/DDBJ whole genome shotgun (WGS) entry which is preliminary data.</text>
</comment>
<dbReference type="Proteomes" id="UP001519460">
    <property type="component" value="Unassembled WGS sequence"/>
</dbReference>
<evidence type="ECO:0000256" key="3">
    <source>
        <dbReference type="PIRSR" id="PIRSR600101-1"/>
    </source>
</evidence>
<dbReference type="FunFam" id="1.10.246.130:FF:000002">
    <property type="entry name" value="glutathione hydrolase 1 proenzyme"/>
    <property type="match status" value="1"/>
</dbReference>
<feature type="binding site" evidence="4">
    <location>
        <begin position="402"/>
        <end position="404"/>
    </location>
    <ligand>
        <name>L-glutamate</name>
        <dbReference type="ChEBI" id="CHEBI:29985"/>
    </ligand>
</feature>
<proteinExistence type="inferred from homology"/>
<accession>A0ABD0KKC7</accession>
<sequence length="572" mass="62225">LCLIVLVGLVVFAGIVVGVFFLGRYLNSSDENATHRYKHAAVASDVAECSTIGKDTLETGGNAVDAAIATLLCMGVADAQSMGVGGGFFMTVYNRTSGNAFVIDARETAPALANETMFEGNPNASSTGPLSIAVPGEIRGYWMAHQKFGRLPWKDLFTPTIEMAEKGFKVPKSLASAFKDAEDTIKNEPSLKAAYVNQDTNEIYKKGEILKLPELAKTLRRIQTGGEAAFYENGDLLDDILSDLEYIGSIISRDDLHNYKALLKDPTVVTFDDGLKIFSPPPPASGVVLSFILNVLDGYDLTAKDLKDTESKVRTMHRIVETFKFAYAKRTDLADEDFENVADLVANLTSRDYADHIRSLITDNSTHNVSYYGPTFYDRFTTSTAHLSIVDAEGNAVSVTSTVNARFGSKRRGMKTGIVFNDEMDDFSSPNITNIFGIPPSPANFIKPGKRPLSSMCPAVIVKPNGDVRLVVGAAGGSRITTATAFVSALELWLGKNIDEAVKDLRLHHQLLPDYISYEENFNKEILQGLRALGHETEPTAVGKSVVQAVSRRDDTLIAVSDFRKGGRPDGY</sequence>